<dbReference type="EMBL" id="BAABJI010000002">
    <property type="protein sequence ID" value="GAA4914605.1"/>
    <property type="molecule type" value="Genomic_DNA"/>
</dbReference>
<comment type="caution">
    <text evidence="1">The sequence shown here is derived from an EMBL/GenBank/DDBJ whole genome shotgun (WGS) entry which is preliminary data.</text>
</comment>
<reference evidence="2" key="1">
    <citation type="journal article" date="2019" name="Int. J. Syst. Evol. Microbiol.">
        <title>The Global Catalogue of Microorganisms (GCM) 10K type strain sequencing project: providing services to taxonomists for standard genome sequencing and annotation.</title>
        <authorList>
            <consortium name="The Broad Institute Genomics Platform"/>
            <consortium name="The Broad Institute Genome Sequencing Center for Infectious Disease"/>
            <person name="Wu L."/>
            <person name="Ma J."/>
        </authorList>
    </citation>
    <scope>NUCLEOTIDE SEQUENCE [LARGE SCALE GENOMIC DNA]</scope>
    <source>
        <strain evidence="2">JCM 18283</strain>
    </source>
</reference>
<dbReference type="Proteomes" id="UP001501436">
    <property type="component" value="Unassembled WGS sequence"/>
</dbReference>
<name>A0ABP9FVD0_9SPHI</name>
<evidence type="ECO:0000313" key="2">
    <source>
        <dbReference type="Proteomes" id="UP001501436"/>
    </source>
</evidence>
<protein>
    <submittedName>
        <fullName evidence="1">Uncharacterized protein</fullName>
    </submittedName>
</protein>
<gene>
    <name evidence="1" type="ORF">GCM10023313_17500</name>
</gene>
<evidence type="ECO:0000313" key="1">
    <source>
        <dbReference type="EMBL" id="GAA4914605.1"/>
    </source>
</evidence>
<accession>A0ABP9FVD0</accession>
<organism evidence="1 2">
    <name type="scientific">Mucilaginibacter defluvii</name>
    <dbReference type="NCBI Taxonomy" id="1196019"/>
    <lineage>
        <taxon>Bacteria</taxon>
        <taxon>Pseudomonadati</taxon>
        <taxon>Bacteroidota</taxon>
        <taxon>Sphingobacteriia</taxon>
        <taxon>Sphingobacteriales</taxon>
        <taxon>Sphingobacteriaceae</taxon>
        <taxon>Mucilaginibacter</taxon>
    </lineage>
</organism>
<keyword evidence="2" id="KW-1185">Reference proteome</keyword>
<proteinExistence type="predicted"/>
<sequence>MPIAMDQAQLTKVYLTDLERNLTFFGIVNTLNEVNNNMEVHLTDVKVYEYESSNYLYSLPDVTFTRPKAILHIEAA</sequence>